<dbReference type="Gramene" id="KVI11799">
    <property type="protein sequence ID" value="KVI11799"/>
    <property type="gene ID" value="Ccrd_009786"/>
</dbReference>
<accession>A0A103YMH1</accession>
<dbReference type="AlphaFoldDB" id="A0A103YMH1"/>
<dbReference type="STRING" id="59895.A0A103YMH1"/>
<dbReference type="PANTHER" id="PTHR32487:SF0">
    <property type="entry name" value="3-OXO-DELTA(4,5)-STEROID 5-BETA-REDUCTASE"/>
    <property type="match status" value="1"/>
</dbReference>
<evidence type="ECO:0000313" key="1">
    <source>
        <dbReference type="EMBL" id="KVI11799.1"/>
    </source>
</evidence>
<evidence type="ECO:0000313" key="2">
    <source>
        <dbReference type="Proteomes" id="UP000243975"/>
    </source>
</evidence>
<dbReference type="PANTHER" id="PTHR32487">
    <property type="entry name" value="3-OXO-DELTA(4,5)-STEROID 5-BETA-REDUCTASE"/>
    <property type="match status" value="1"/>
</dbReference>
<organism evidence="1 2">
    <name type="scientific">Cynara cardunculus var. scolymus</name>
    <name type="common">Globe artichoke</name>
    <name type="synonym">Cynara scolymus</name>
    <dbReference type="NCBI Taxonomy" id="59895"/>
    <lineage>
        <taxon>Eukaryota</taxon>
        <taxon>Viridiplantae</taxon>
        <taxon>Streptophyta</taxon>
        <taxon>Embryophyta</taxon>
        <taxon>Tracheophyta</taxon>
        <taxon>Spermatophyta</taxon>
        <taxon>Magnoliopsida</taxon>
        <taxon>eudicotyledons</taxon>
        <taxon>Gunneridae</taxon>
        <taxon>Pentapetalae</taxon>
        <taxon>asterids</taxon>
        <taxon>campanulids</taxon>
        <taxon>Asterales</taxon>
        <taxon>Asteraceae</taxon>
        <taxon>Carduoideae</taxon>
        <taxon>Cardueae</taxon>
        <taxon>Carduinae</taxon>
        <taxon>Cynara</taxon>
    </lineage>
</organism>
<dbReference type="OMA" id="HLWNISA"/>
<sequence>MMNIFVGLCVYASICKYEGQPLTFPGTKEAWNSFTDASDANLIAEHQIWAAVDPIAKNEAFNIINGDVFKWKHLWNISAEQFEVENGGF</sequence>
<gene>
    <name evidence="1" type="ORF">Ccrd_009786</name>
</gene>
<dbReference type="SUPFAM" id="SSF51735">
    <property type="entry name" value="NAD(P)-binding Rossmann-fold domains"/>
    <property type="match status" value="1"/>
</dbReference>
<comment type="caution">
    <text evidence="1">The sequence shown here is derived from an EMBL/GenBank/DDBJ whole genome shotgun (WGS) entry which is preliminary data.</text>
</comment>
<dbReference type="EMBL" id="LEKV01000041">
    <property type="protein sequence ID" value="KVI11799.1"/>
    <property type="molecule type" value="Genomic_DNA"/>
</dbReference>
<dbReference type="Proteomes" id="UP000243975">
    <property type="component" value="Unassembled WGS sequence"/>
</dbReference>
<reference evidence="1 2" key="1">
    <citation type="journal article" date="2016" name="Sci. Rep.">
        <title>The genome sequence of the outbreeding globe artichoke constructed de novo incorporating a phase-aware low-pass sequencing strategy of F1 progeny.</title>
        <authorList>
            <person name="Scaglione D."/>
            <person name="Reyes-Chin-Wo S."/>
            <person name="Acquadro A."/>
            <person name="Froenicke L."/>
            <person name="Portis E."/>
            <person name="Beitel C."/>
            <person name="Tirone M."/>
            <person name="Mauro R."/>
            <person name="Lo Monaco A."/>
            <person name="Mauromicale G."/>
            <person name="Faccioli P."/>
            <person name="Cattivelli L."/>
            <person name="Rieseberg L."/>
            <person name="Michelmore R."/>
            <person name="Lanteri S."/>
        </authorList>
    </citation>
    <scope>NUCLEOTIDE SEQUENCE [LARGE SCALE GENOMIC DNA]</scope>
    <source>
        <strain evidence="1">2C</strain>
    </source>
</reference>
<dbReference type="Gene3D" id="3.40.50.720">
    <property type="entry name" value="NAD(P)-binding Rossmann-like Domain"/>
    <property type="match status" value="1"/>
</dbReference>
<protein>
    <submittedName>
        <fullName evidence="1">Uncharacterized protein</fullName>
    </submittedName>
</protein>
<name>A0A103YMH1_CYNCS</name>
<keyword evidence="2" id="KW-1185">Reference proteome</keyword>
<dbReference type="InterPro" id="IPR036291">
    <property type="entry name" value="NAD(P)-bd_dom_sf"/>
</dbReference>
<proteinExistence type="predicted"/>